<dbReference type="RefSeq" id="WP_044626650.1">
    <property type="nucleotide sequence ID" value="NZ_JTDV01000008.1"/>
</dbReference>
<evidence type="ECO:0000256" key="3">
    <source>
        <dbReference type="ARBA" id="ARBA00022553"/>
    </source>
</evidence>
<dbReference type="OrthoDB" id="9778366at2"/>
<evidence type="ECO:0000256" key="10">
    <source>
        <dbReference type="SAM" id="Phobius"/>
    </source>
</evidence>
<feature type="signal peptide" evidence="11">
    <location>
        <begin position="1"/>
        <end position="21"/>
    </location>
</feature>
<keyword evidence="4" id="KW-0808">Transferase</keyword>
<dbReference type="InterPro" id="IPR036890">
    <property type="entry name" value="HATPase_C_sf"/>
</dbReference>
<evidence type="ECO:0000313" key="14">
    <source>
        <dbReference type="Proteomes" id="UP000032361"/>
    </source>
</evidence>
<feature type="domain" description="Histidine kinase" evidence="12">
    <location>
        <begin position="565"/>
        <end position="648"/>
    </location>
</feature>
<proteinExistence type="predicted"/>
<dbReference type="SMART" id="SM00028">
    <property type="entry name" value="TPR"/>
    <property type="match status" value="5"/>
</dbReference>
<evidence type="ECO:0000256" key="11">
    <source>
        <dbReference type="SAM" id="SignalP"/>
    </source>
</evidence>
<dbReference type="InterPro" id="IPR003594">
    <property type="entry name" value="HATPase_dom"/>
</dbReference>
<evidence type="ECO:0000256" key="8">
    <source>
        <dbReference type="ARBA" id="ARBA00023012"/>
    </source>
</evidence>
<evidence type="ECO:0000259" key="12">
    <source>
        <dbReference type="PROSITE" id="PS50109"/>
    </source>
</evidence>
<keyword evidence="3" id="KW-0597">Phosphoprotein</keyword>
<dbReference type="Pfam" id="PF07730">
    <property type="entry name" value="HisKA_3"/>
    <property type="match status" value="1"/>
</dbReference>
<dbReference type="SUPFAM" id="SSF55874">
    <property type="entry name" value="ATPase domain of HSP90 chaperone/DNA topoisomerase II/histidine kinase"/>
    <property type="match status" value="1"/>
</dbReference>
<keyword evidence="10" id="KW-0812">Transmembrane</keyword>
<evidence type="ECO:0000256" key="9">
    <source>
        <dbReference type="PROSITE-ProRule" id="PRU00339"/>
    </source>
</evidence>
<dbReference type="Gene3D" id="3.30.565.10">
    <property type="entry name" value="Histidine kinase-like ATPase, C-terminal domain"/>
    <property type="match status" value="1"/>
</dbReference>
<feature type="transmembrane region" description="Helical" evidence="10">
    <location>
        <begin position="401"/>
        <end position="419"/>
    </location>
</feature>
<dbReference type="PANTHER" id="PTHR24421:SF10">
    <property type="entry name" value="NITRATE_NITRITE SENSOR PROTEIN NARQ"/>
    <property type="match status" value="1"/>
</dbReference>
<protein>
    <recommendedName>
        <fullName evidence="2">histidine kinase</fullName>
        <ecNumber evidence="2">2.7.13.3</ecNumber>
    </recommendedName>
</protein>
<sequence>MKLRLLSALTILLCFSGFSQDFNGLINTTKAKLNEENKISKKAKLTADLAWYYCYVNVDSALVYGNKSLDFSKQTKNDTLIGQSLNDLSTVYYVRGEYPTAIDFAQKSLKYRVKTNDTAGIASLYNKMGNNYNKTNVLDSTIYYYVKAKDYYYEINDSLSSIKIESNIAATYFLSGNIKKALEYLEVSVDYFKKKDLKLELSNAYITEGNILLAKKDTINAIKAYEEAVVIAESVNNNVGLASALNNLSTIYNGLNDVEKSTKYIKRAIEIRESIGASGDLESAKLTLAINNFTLGNIKEAKSGLLKVKPFLIKTNANEKLQNLYETLMLIYAYERNTDSLSYYSRQFKLTLNKNVGESNLKFSQEIETKYETEKKEKEILVQRADLAEKELHINQKNTQIIGLVILALVLSALGYLLYNQQKLKNNQLKKEGELREALVKIETQNKLQDQRLRISRDLHDNIGAQLTFIISSIDNLQYGFNLKNEKLTNKLSSISSFTKETIYELRDTIWAMNKSEIVWEDLQVRISNFIDKANHSANAVNFQFVMEEGLEKELKFTSVKGMNIYRIIQEAINNAIKYAEASEVIVTINKLNDLVCFKVEDNGKGFNIKDVEQGNGLNNMQKRADEINADFKIISEENKGTTITLKV</sequence>
<evidence type="ECO:0000313" key="13">
    <source>
        <dbReference type="EMBL" id="KJD32603.1"/>
    </source>
</evidence>
<dbReference type="PANTHER" id="PTHR24421">
    <property type="entry name" value="NITRATE/NITRITE SENSOR PROTEIN NARX-RELATED"/>
    <property type="match status" value="1"/>
</dbReference>
<dbReference type="Proteomes" id="UP000032361">
    <property type="component" value="Unassembled WGS sequence"/>
</dbReference>
<name>A0A0D7W1M2_9FLAO</name>
<gene>
    <name evidence="13" type="ORF">PK35_10415</name>
</gene>
<dbReference type="EMBL" id="JTDV01000008">
    <property type="protein sequence ID" value="KJD32603.1"/>
    <property type="molecule type" value="Genomic_DNA"/>
</dbReference>
<evidence type="ECO:0000256" key="1">
    <source>
        <dbReference type="ARBA" id="ARBA00000085"/>
    </source>
</evidence>
<keyword evidence="9" id="KW-0802">TPR repeat</keyword>
<dbReference type="GO" id="GO:0016020">
    <property type="term" value="C:membrane"/>
    <property type="evidence" value="ECO:0007669"/>
    <property type="project" value="InterPro"/>
</dbReference>
<evidence type="ECO:0000256" key="2">
    <source>
        <dbReference type="ARBA" id="ARBA00012438"/>
    </source>
</evidence>
<keyword evidence="10" id="KW-0472">Membrane</keyword>
<keyword evidence="11" id="KW-0732">Signal</keyword>
<dbReference type="PATRIC" id="fig|1382798.3.peg.3434"/>
<dbReference type="InterPro" id="IPR050482">
    <property type="entry name" value="Sensor_HK_TwoCompSys"/>
</dbReference>
<dbReference type="PROSITE" id="PS50005">
    <property type="entry name" value="TPR"/>
    <property type="match status" value="1"/>
</dbReference>
<dbReference type="STRING" id="1382798.PK35_10415"/>
<keyword evidence="8" id="KW-0902">Two-component regulatory system</keyword>
<evidence type="ECO:0000256" key="4">
    <source>
        <dbReference type="ARBA" id="ARBA00022679"/>
    </source>
</evidence>
<reference evidence="13 14" key="1">
    <citation type="journal article" date="2015" name="Antonie Van Leeuwenhoek">
        <title>Tamlana nanhaiensis sp. nov., isolated from surface seawater collected from the South China Sea.</title>
        <authorList>
            <person name="Liu X."/>
            <person name="Lai Q."/>
            <person name="Du Y."/>
            <person name="Li G."/>
            <person name="Sun F."/>
            <person name="Shao Z."/>
        </authorList>
    </citation>
    <scope>NUCLEOTIDE SEQUENCE [LARGE SCALE GENOMIC DNA]</scope>
    <source>
        <strain evidence="13 14">FHC16</strain>
    </source>
</reference>
<dbReference type="Pfam" id="PF02518">
    <property type="entry name" value="HATPase_c"/>
    <property type="match status" value="1"/>
</dbReference>
<keyword evidence="14" id="KW-1185">Reference proteome</keyword>
<keyword evidence="10" id="KW-1133">Transmembrane helix</keyword>
<dbReference type="AlphaFoldDB" id="A0A0D7W1M2"/>
<evidence type="ECO:0000256" key="7">
    <source>
        <dbReference type="ARBA" id="ARBA00022840"/>
    </source>
</evidence>
<evidence type="ECO:0000256" key="6">
    <source>
        <dbReference type="ARBA" id="ARBA00022777"/>
    </source>
</evidence>
<comment type="catalytic activity">
    <reaction evidence="1">
        <text>ATP + protein L-histidine = ADP + protein N-phospho-L-histidine.</text>
        <dbReference type="EC" id="2.7.13.3"/>
    </reaction>
</comment>
<feature type="repeat" description="TPR" evidence="9">
    <location>
        <begin position="242"/>
        <end position="275"/>
    </location>
</feature>
<dbReference type="GO" id="GO:0046983">
    <property type="term" value="F:protein dimerization activity"/>
    <property type="evidence" value="ECO:0007669"/>
    <property type="project" value="InterPro"/>
</dbReference>
<keyword evidence="6" id="KW-0418">Kinase</keyword>
<dbReference type="EC" id="2.7.13.3" evidence="2"/>
<dbReference type="Gene3D" id="1.25.40.10">
    <property type="entry name" value="Tetratricopeptide repeat domain"/>
    <property type="match status" value="2"/>
</dbReference>
<dbReference type="CDD" id="cd16917">
    <property type="entry name" value="HATPase_UhpB-NarQ-NarX-like"/>
    <property type="match status" value="1"/>
</dbReference>
<dbReference type="InterPro" id="IPR019734">
    <property type="entry name" value="TPR_rpt"/>
</dbReference>
<organism evidence="13 14">
    <name type="scientific">Neotamlana nanhaiensis</name>
    <dbReference type="NCBI Taxonomy" id="1382798"/>
    <lineage>
        <taxon>Bacteria</taxon>
        <taxon>Pseudomonadati</taxon>
        <taxon>Bacteroidota</taxon>
        <taxon>Flavobacteriia</taxon>
        <taxon>Flavobacteriales</taxon>
        <taxon>Flavobacteriaceae</taxon>
        <taxon>Neotamlana</taxon>
    </lineage>
</organism>
<keyword evidence="7" id="KW-0067">ATP-binding</keyword>
<dbReference type="InterPro" id="IPR011712">
    <property type="entry name" value="Sig_transdc_His_kin_sub3_dim/P"/>
</dbReference>
<accession>A0A0D7W1M2</accession>
<evidence type="ECO:0000256" key="5">
    <source>
        <dbReference type="ARBA" id="ARBA00022741"/>
    </source>
</evidence>
<dbReference type="PROSITE" id="PS50109">
    <property type="entry name" value="HIS_KIN"/>
    <property type="match status" value="1"/>
</dbReference>
<dbReference type="InterPro" id="IPR011990">
    <property type="entry name" value="TPR-like_helical_dom_sf"/>
</dbReference>
<feature type="chain" id="PRO_5002325382" description="histidine kinase" evidence="11">
    <location>
        <begin position="22"/>
        <end position="648"/>
    </location>
</feature>
<dbReference type="InterPro" id="IPR005467">
    <property type="entry name" value="His_kinase_dom"/>
</dbReference>
<keyword evidence="5" id="KW-0547">Nucleotide-binding</keyword>
<comment type="caution">
    <text evidence="13">The sequence shown here is derived from an EMBL/GenBank/DDBJ whole genome shotgun (WGS) entry which is preliminary data.</text>
</comment>
<dbReference type="GO" id="GO:0005524">
    <property type="term" value="F:ATP binding"/>
    <property type="evidence" value="ECO:0007669"/>
    <property type="project" value="UniProtKB-KW"/>
</dbReference>
<dbReference type="GO" id="GO:0000155">
    <property type="term" value="F:phosphorelay sensor kinase activity"/>
    <property type="evidence" value="ECO:0007669"/>
    <property type="project" value="InterPro"/>
</dbReference>
<dbReference type="Pfam" id="PF13424">
    <property type="entry name" value="TPR_12"/>
    <property type="match status" value="1"/>
</dbReference>
<dbReference type="Gene3D" id="1.20.5.1930">
    <property type="match status" value="1"/>
</dbReference>
<dbReference type="SUPFAM" id="SSF48452">
    <property type="entry name" value="TPR-like"/>
    <property type="match status" value="1"/>
</dbReference>